<reference evidence="2" key="1">
    <citation type="submission" date="2022-07" db="EMBL/GenBank/DDBJ databases">
        <title>The genome of Lyophyllum shimeji provides insight into the initial evolution of ectomycorrhizal fungal genome.</title>
        <authorList>
            <person name="Kobayashi Y."/>
            <person name="Shibata T."/>
            <person name="Hirakawa H."/>
            <person name="Shigenobu S."/>
            <person name="Nishiyama T."/>
            <person name="Yamada A."/>
            <person name="Hasebe M."/>
            <person name="Kawaguchi M."/>
        </authorList>
    </citation>
    <scope>NUCLEOTIDE SEQUENCE</scope>
    <source>
        <strain evidence="2">AT787</strain>
    </source>
</reference>
<comment type="caution">
    <text evidence="2">The sequence shown here is derived from an EMBL/GenBank/DDBJ whole genome shotgun (WGS) entry which is preliminary data.</text>
</comment>
<dbReference type="OrthoDB" id="3028291at2759"/>
<proteinExistence type="predicted"/>
<keyword evidence="1" id="KW-0472">Membrane</keyword>
<dbReference type="AlphaFoldDB" id="A0A9P3USH8"/>
<keyword evidence="1" id="KW-1133">Transmembrane helix</keyword>
<evidence type="ECO:0000313" key="3">
    <source>
        <dbReference type="Proteomes" id="UP001063166"/>
    </source>
</evidence>
<keyword evidence="3" id="KW-1185">Reference proteome</keyword>
<organism evidence="2 3">
    <name type="scientific">Lyophyllum shimeji</name>
    <name type="common">Hon-shimeji</name>
    <name type="synonym">Tricholoma shimeji</name>
    <dbReference type="NCBI Taxonomy" id="47721"/>
    <lineage>
        <taxon>Eukaryota</taxon>
        <taxon>Fungi</taxon>
        <taxon>Dikarya</taxon>
        <taxon>Basidiomycota</taxon>
        <taxon>Agaricomycotina</taxon>
        <taxon>Agaricomycetes</taxon>
        <taxon>Agaricomycetidae</taxon>
        <taxon>Agaricales</taxon>
        <taxon>Tricholomatineae</taxon>
        <taxon>Lyophyllaceae</taxon>
        <taxon>Lyophyllum</taxon>
    </lineage>
</organism>
<dbReference type="Proteomes" id="UP001063166">
    <property type="component" value="Unassembled WGS sequence"/>
</dbReference>
<evidence type="ECO:0000256" key="1">
    <source>
        <dbReference type="SAM" id="Phobius"/>
    </source>
</evidence>
<feature type="transmembrane region" description="Helical" evidence="1">
    <location>
        <begin position="27"/>
        <end position="45"/>
    </location>
</feature>
<dbReference type="EMBL" id="BRPK01000011">
    <property type="protein sequence ID" value="GLB42490.1"/>
    <property type="molecule type" value="Genomic_DNA"/>
</dbReference>
<evidence type="ECO:0000313" key="2">
    <source>
        <dbReference type="EMBL" id="GLB42490.1"/>
    </source>
</evidence>
<keyword evidence="1" id="KW-0812">Transmembrane</keyword>
<accession>A0A9P3USH8</accession>
<gene>
    <name evidence="2" type="ORF">LshimejAT787_1105050</name>
</gene>
<protein>
    <submittedName>
        <fullName evidence="2">Uncharacterized protein</fullName>
    </submittedName>
</protein>
<name>A0A9P3USH8_LYOSH</name>
<sequence length="157" mass="17668">MLPTQACTTPITSILWPAAISLLPPRLLHIGTILTAALVLVIAVIRMARPMTVMAHLDASVREVEDKVYDLRNTNATTKEITAIMIELKSVRLEACELREATFRASSSTWKELRAFCRGHSMHIIRCLRRVGELDVRVEIFKAEEEQRRIKAGEFAG</sequence>